<keyword evidence="11" id="KW-1185">Reference proteome</keyword>
<evidence type="ECO:0000256" key="9">
    <source>
        <dbReference type="SAM" id="Phobius"/>
    </source>
</evidence>
<dbReference type="PANTHER" id="PTHR30574:SF1">
    <property type="entry name" value="SULPHUR TRANSPORT DOMAIN-CONTAINING PROTEIN"/>
    <property type="match status" value="1"/>
</dbReference>
<feature type="transmembrane region" description="Helical" evidence="9">
    <location>
        <begin position="12"/>
        <end position="32"/>
    </location>
</feature>
<dbReference type="EMBL" id="JAJHNU010000003">
    <property type="protein sequence ID" value="MDN4122114.1"/>
    <property type="molecule type" value="Genomic_DNA"/>
</dbReference>
<evidence type="ECO:0000256" key="4">
    <source>
        <dbReference type="ARBA" id="ARBA00022519"/>
    </source>
</evidence>
<reference evidence="10" key="1">
    <citation type="submission" date="2021-11" db="EMBL/GenBank/DDBJ databases">
        <title>Draft genome sequence of Alcaligenes endophyticus type strain CCUG 75668T.</title>
        <authorList>
            <person name="Salva-Serra F."/>
            <person name="Duran R.E."/>
            <person name="Seeger M."/>
            <person name="Moore E.R.B."/>
            <person name="Jaen-Luchoro D."/>
        </authorList>
    </citation>
    <scope>NUCLEOTIDE SEQUENCE</scope>
    <source>
        <strain evidence="10">CCUG 75668</strain>
    </source>
</reference>
<accession>A0ABT8ELE0</accession>
<dbReference type="Proteomes" id="UP001168613">
    <property type="component" value="Unassembled WGS sequence"/>
</dbReference>
<dbReference type="PANTHER" id="PTHR30574">
    <property type="entry name" value="INNER MEMBRANE PROTEIN YEDE"/>
    <property type="match status" value="1"/>
</dbReference>
<comment type="subcellular location">
    <subcellularLocation>
        <location evidence="1">Cell inner membrane</location>
        <topology evidence="1">Multi-pass membrane protein</topology>
    </subcellularLocation>
</comment>
<name>A0ABT8ELE0_9BURK</name>
<keyword evidence="3" id="KW-1003">Cell membrane</keyword>
<feature type="transmembrane region" description="Helical" evidence="9">
    <location>
        <begin position="84"/>
        <end position="108"/>
    </location>
</feature>
<evidence type="ECO:0000256" key="8">
    <source>
        <dbReference type="ARBA" id="ARBA00035655"/>
    </source>
</evidence>
<sequence>MSINWLAFTPWTALLGGVLIGVAASMLLWLNGRILGVSGIVGNLMASQQKDGAWRWAWLVGVLLSPYVFQALGGQVPVPEIPNWIWVVVAGLIVGVGTSMGSGCTSGHGVCGLARLSRRSLVAVLCFMTSGFVTVYVLRHVL</sequence>
<gene>
    <name evidence="10" type="ORF">LMS43_12520</name>
</gene>
<keyword evidence="6 9" id="KW-1133">Transmembrane helix</keyword>
<keyword evidence="4" id="KW-0997">Cell inner membrane</keyword>
<dbReference type="InterPro" id="IPR007272">
    <property type="entry name" value="Sulf_transp_TsuA/YedE"/>
</dbReference>
<evidence type="ECO:0000313" key="11">
    <source>
        <dbReference type="Proteomes" id="UP001168613"/>
    </source>
</evidence>
<evidence type="ECO:0000313" key="10">
    <source>
        <dbReference type="EMBL" id="MDN4122114.1"/>
    </source>
</evidence>
<feature type="transmembrane region" description="Helical" evidence="9">
    <location>
        <begin position="120"/>
        <end position="138"/>
    </location>
</feature>
<feature type="transmembrane region" description="Helical" evidence="9">
    <location>
        <begin position="53"/>
        <end position="72"/>
    </location>
</feature>
<organism evidence="10 11">
    <name type="scientific">Alcaligenes endophyticus</name>
    <dbReference type="NCBI Taxonomy" id="1929088"/>
    <lineage>
        <taxon>Bacteria</taxon>
        <taxon>Pseudomonadati</taxon>
        <taxon>Pseudomonadota</taxon>
        <taxon>Betaproteobacteria</taxon>
        <taxon>Burkholderiales</taxon>
        <taxon>Alcaligenaceae</taxon>
        <taxon>Alcaligenes</taxon>
    </lineage>
</organism>
<evidence type="ECO:0000256" key="5">
    <source>
        <dbReference type="ARBA" id="ARBA00022692"/>
    </source>
</evidence>
<proteinExistence type="inferred from homology"/>
<evidence type="ECO:0000256" key="1">
    <source>
        <dbReference type="ARBA" id="ARBA00004429"/>
    </source>
</evidence>
<keyword evidence="7 9" id="KW-0472">Membrane</keyword>
<protein>
    <submittedName>
        <fullName evidence="10">YeeE/YedE family protein</fullName>
    </submittedName>
</protein>
<dbReference type="Pfam" id="PF04143">
    <property type="entry name" value="Sulf_transp"/>
    <property type="match status" value="1"/>
</dbReference>
<keyword evidence="2" id="KW-0813">Transport</keyword>
<keyword evidence="5 9" id="KW-0812">Transmembrane</keyword>
<comment type="caution">
    <text evidence="10">The sequence shown here is derived from an EMBL/GenBank/DDBJ whole genome shotgun (WGS) entry which is preliminary data.</text>
</comment>
<dbReference type="RefSeq" id="WP_266122883.1">
    <property type="nucleotide sequence ID" value="NZ_JAJHNU010000003.1"/>
</dbReference>
<evidence type="ECO:0000256" key="2">
    <source>
        <dbReference type="ARBA" id="ARBA00022448"/>
    </source>
</evidence>
<evidence type="ECO:0000256" key="7">
    <source>
        <dbReference type="ARBA" id="ARBA00023136"/>
    </source>
</evidence>
<comment type="similarity">
    <text evidence="8">Belongs to the TsuA/YedE (TC 9.B.102) family.</text>
</comment>
<evidence type="ECO:0000256" key="6">
    <source>
        <dbReference type="ARBA" id="ARBA00022989"/>
    </source>
</evidence>
<evidence type="ECO:0000256" key="3">
    <source>
        <dbReference type="ARBA" id="ARBA00022475"/>
    </source>
</evidence>